<dbReference type="InterPro" id="IPR023458">
    <property type="entry name" value="Met-tRNA_ligase_1"/>
</dbReference>
<dbReference type="OrthoDB" id="9810191at2"/>
<keyword evidence="1 7" id="KW-0436">Ligase</keyword>
<keyword evidence="3 7" id="KW-0067">ATP-binding</keyword>
<evidence type="ECO:0000256" key="6">
    <source>
        <dbReference type="ARBA" id="ARBA00047364"/>
    </source>
</evidence>
<dbReference type="Proteomes" id="UP000067448">
    <property type="component" value="Unassembled WGS sequence"/>
</dbReference>
<sequence length="512" mass="55952">MSKRVAVISPAPTANGDLHLGHLAGPFLAADVFTRYQRAVGRDTVFGTGAQDTSTFVVTTARRLGTTPEALVADSTARIESTLAAMGIAVDGFTRDEERFTKQVLRFVSRLHDEGKLVLRPTRFPYAPSTGQYLVDGFVKGGCPNCLAEGCAGLCESCGHPLAAADLIDARSTENPEEVLEWHEIPILVLPLEEYRGRLREYFATTGAALRPHMAQAVEEMLSRPLPDFPLTYPISWGIPAPFPEVAGQSVNPNAETMAWSIYTTGLSAEARGEVLAEDDQLWWPESDTEVVYFLGFDNTFPFAIAGAAMLLALHDRYALPAGFVTNEFYELEHQKFSTSRGHLVWGQELADRLPRDIGRYHLAATSPENQRTNFGWSALAAVTGARLVEPWNRVAAKAERWAGQTLPVSAASREAAARITARFAAAYELDTFSLGRAAETLAEQLGRLDRWEVTDAQAGDFFHQVRTVLRGAAPILIDLAERAGVGTRLTYDDPTTEITVGQLPRLDGEAM</sequence>
<organism evidence="9">
    <name type="scientific">Streptomyces scabiei</name>
    <dbReference type="NCBI Taxonomy" id="1930"/>
    <lineage>
        <taxon>Bacteria</taxon>
        <taxon>Bacillati</taxon>
        <taxon>Actinomycetota</taxon>
        <taxon>Actinomycetes</taxon>
        <taxon>Kitasatosporales</taxon>
        <taxon>Streptomycetaceae</taxon>
        <taxon>Streptomyces</taxon>
    </lineage>
</organism>
<dbReference type="InterPro" id="IPR029038">
    <property type="entry name" value="MetRS_Zn"/>
</dbReference>
<protein>
    <submittedName>
        <fullName evidence="9">Methionine--tRNA ligase</fullName>
        <ecNumber evidence="9">6.1.1.10</ecNumber>
    </submittedName>
</protein>
<gene>
    <name evidence="9" type="primary">metG_1</name>
    <name evidence="9" type="ORF">SsS58_02541</name>
</gene>
<dbReference type="EMBL" id="BCMM01000010">
    <property type="protein sequence ID" value="GAQ62182.1"/>
    <property type="molecule type" value="Genomic_DNA"/>
</dbReference>
<dbReference type="PANTHER" id="PTHR45765">
    <property type="entry name" value="METHIONINE--TRNA LIGASE"/>
    <property type="match status" value="1"/>
</dbReference>
<dbReference type="PROSITE" id="PS00178">
    <property type="entry name" value="AA_TRNA_LIGASE_I"/>
    <property type="match status" value="1"/>
</dbReference>
<dbReference type="RefSeq" id="WP_059080011.1">
    <property type="nucleotide sequence ID" value="NZ_BCMM01000010.1"/>
</dbReference>
<keyword evidence="4 7" id="KW-0648">Protein biosynthesis</keyword>
<keyword evidence="2 7" id="KW-0547">Nucleotide-binding</keyword>
<dbReference type="EC" id="6.1.1.10" evidence="9"/>
<dbReference type="SUPFAM" id="SSF52374">
    <property type="entry name" value="Nucleotidylyl transferase"/>
    <property type="match status" value="1"/>
</dbReference>
<evidence type="ECO:0000256" key="4">
    <source>
        <dbReference type="ARBA" id="ARBA00022917"/>
    </source>
</evidence>
<proteinExistence type="inferred from homology"/>
<dbReference type="GO" id="GO:0005829">
    <property type="term" value="C:cytosol"/>
    <property type="evidence" value="ECO:0007669"/>
    <property type="project" value="TreeGrafter"/>
</dbReference>
<dbReference type="InterPro" id="IPR014729">
    <property type="entry name" value="Rossmann-like_a/b/a_fold"/>
</dbReference>
<evidence type="ECO:0000256" key="3">
    <source>
        <dbReference type="ARBA" id="ARBA00022840"/>
    </source>
</evidence>
<comment type="caution">
    <text evidence="9">The sequence shown here is derived from an EMBL/GenBank/DDBJ whole genome shotgun (WGS) entry which is preliminary data.</text>
</comment>
<dbReference type="AlphaFoldDB" id="A0A117ED93"/>
<feature type="domain" description="Methionyl/Leucyl tRNA synthetase" evidence="8">
    <location>
        <begin position="7"/>
        <end position="392"/>
    </location>
</feature>
<evidence type="ECO:0000256" key="5">
    <source>
        <dbReference type="ARBA" id="ARBA00023146"/>
    </source>
</evidence>
<comment type="similarity">
    <text evidence="7">Belongs to the class-I aminoacyl-tRNA synthetase family.</text>
</comment>
<dbReference type="Pfam" id="PF09334">
    <property type="entry name" value="tRNA-synt_1g"/>
    <property type="match status" value="1"/>
</dbReference>
<dbReference type="Gene3D" id="2.20.28.20">
    <property type="entry name" value="Methionyl-tRNA synthetase, Zn-domain"/>
    <property type="match status" value="1"/>
</dbReference>
<dbReference type="GO" id="GO:0006431">
    <property type="term" value="P:methionyl-tRNA aminoacylation"/>
    <property type="evidence" value="ECO:0007669"/>
    <property type="project" value="TreeGrafter"/>
</dbReference>
<evidence type="ECO:0000256" key="7">
    <source>
        <dbReference type="RuleBase" id="RU363039"/>
    </source>
</evidence>
<reference evidence="9" key="1">
    <citation type="journal article" date="2016" name="Genome Announc.">
        <title>Draft Genome Sequences of Streptomyces scabiei S58, Streptomyces turgidiscabies T45, and Streptomyces acidiscabies a10, the Pathogens of Potato Common Scab, Isolated in Japan.</title>
        <authorList>
            <person name="Tomihama T."/>
            <person name="Nishi Y."/>
            <person name="Sakai M."/>
            <person name="Ikenaga M."/>
            <person name="Okubo T."/>
            <person name="Ikeda S."/>
        </authorList>
    </citation>
    <scope>NUCLEOTIDE SEQUENCE [LARGE SCALE GENOMIC DNA]</scope>
    <source>
        <strain evidence="9">S58</strain>
    </source>
</reference>
<dbReference type="GO" id="GO:0005524">
    <property type="term" value="F:ATP binding"/>
    <property type="evidence" value="ECO:0007669"/>
    <property type="project" value="UniProtKB-KW"/>
</dbReference>
<dbReference type="Gene3D" id="3.40.50.620">
    <property type="entry name" value="HUPs"/>
    <property type="match status" value="1"/>
</dbReference>
<dbReference type="InterPro" id="IPR015413">
    <property type="entry name" value="Methionyl/Leucyl_tRNA_Synth"/>
</dbReference>
<evidence type="ECO:0000256" key="2">
    <source>
        <dbReference type="ARBA" id="ARBA00022741"/>
    </source>
</evidence>
<dbReference type="PANTHER" id="PTHR45765:SF1">
    <property type="entry name" value="METHIONINE--TRNA LIGASE, CYTOPLASMIC"/>
    <property type="match status" value="1"/>
</dbReference>
<name>A0A117ED93_STRSC</name>
<dbReference type="InterPro" id="IPR001412">
    <property type="entry name" value="aa-tRNA-synth_I_CS"/>
</dbReference>
<keyword evidence="5 7" id="KW-0030">Aminoacyl-tRNA synthetase</keyword>
<accession>A0A117ED93</accession>
<evidence type="ECO:0000256" key="1">
    <source>
        <dbReference type="ARBA" id="ARBA00022598"/>
    </source>
</evidence>
<dbReference type="GO" id="GO:0004825">
    <property type="term" value="F:methionine-tRNA ligase activity"/>
    <property type="evidence" value="ECO:0007669"/>
    <property type="project" value="UniProtKB-EC"/>
</dbReference>
<comment type="catalytic activity">
    <reaction evidence="6">
        <text>tRNA(Met) + L-methionine + ATP = L-methionyl-tRNA(Met) + AMP + diphosphate</text>
        <dbReference type="Rhea" id="RHEA:13481"/>
        <dbReference type="Rhea" id="RHEA-COMP:9667"/>
        <dbReference type="Rhea" id="RHEA-COMP:9698"/>
        <dbReference type="ChEBI" id="CHEBI:30616"/>
        <dbReference type="ChEBI" id="CHEBI:33019"/>
        <dbReference type="ChEBI" id="CHEBI:57844"/>
        <dbReference type="ChEBI" id="CHEBI:78442"/>
        <dbReference type="ChEBI" id="CHEBI:78530"/>
        <dbReference type="ChEBI" id="CHEBI:456215"/>
        <dbReference type="EC" id="6.1.1.10"/>
    </reaction>
</comment>
<evidence type="ECO:0000259" key="8">
    <source>
        <dbReference type="Pfam" id="PF09334"/>
    </source>
</evidence>
<evidence type="ECO:0000313" key="9">
    <source>
        <dbReference type="EMBL" id="GAQ62182.1"/>
    </source>
</evidence>